<proteinExistence type="predicted"/>
<dbReference type="RefSeq" id="WP_007622562.1">
    <property type="nucleotide sequence ID" value="NZ_BANX01000025.1"/>
</dbReference>
<evidence type="ECO:0000313" key="2">
    <source>
        <dbReference type="Proteomes" id="UP000011666"/>
    </source>
</evidence>
<dbReference type="STRING" id="1223545.GS4_25_00390"/>
<name>M0QLN5_9ACTN</name>
<evidence type="ECO:0000313" key="1">
    <source>
        <dbReference type="EMBL" id="GAC69468.1"/>
    </source>
</evidence>
<organism evidence="1 2">
    <name type="scientific">Gordonia soli NBRC 108243</name>
    <dbReference type="NCBI Taxonomy" id="1223545"/>
    <lineage>
        <taxon>Bacteria</taxon>
        <taxon>Bacillati</taxon>
        <taxon>Actinomycetota</taxon>
        <taxon>Actinomycetes</taxon>
        <taxon>Mycobacteriales</taxon>
        <taxon>Gordoniaceae</taxon>
        <taxon>Gordonia</taxon>
    </lineage>
</organism>
<comment type="caution">
    <text evidence="1">The sequence shown here is derived from an EMBL/GenBank/DDBJ whole genome shotgun (WGS) entry which is preliminary data.</text>
</comment>
<dbReference type="Proteomes" id="UP000011666">
    <property type="component" value="Unassembled WGS sequence"/>
</dbReference>
<dbReference type="EMBL" id="BANX01000025">
    <property type="protein sequence ID" value="GAC69468.1"/>
    <property type="molecule type" value="Genomic_DNA"/>
</dbReference>
<accession>M0QLN5</accession>
<reference evidence="1 2" key="1">
    <citation type="submission" date="2013-01" db="EMBL/GenBank/DDBJ databases">
        <title>Whole genome shotgun sequence of Gordonia soli NBRC 108243.</title>
        <authorList>
            <person name="Isaki-Nakamura S."/>
            <person name="Hosoyama A."/>
            <person name="Tsuchikane K."/>
            <person name="Ando Y."/>
            <person name="Baba S."/>
            <person name="Ohji S."/>
            <person name="Hamada M."/>
            <person name="Tamura T."/>
            <person name="Yamazoe A."/>
            <person name="Yamazaki S."/>
            <person name="Fujita N."/>
        </authorList>
    </citation>
    <scope>NUCLEOTIDE SEQUENCE [LARGE SCALE GENOMIC DNA]</scope>
    <source>
        <strain evidence="1 2">NBRC 108243</strain>
    </source>
</reference>
<evidence type="ECO:0008006" key="3">
    <source>
        <dbReference type="Google" id="ProtNLM"/>
    </source>
</evidence>
<sequence>MTEDDQAKIDFVWRWMTFGGAGADDIFTTFGLRPREFYTRTAAIAGQAARSARGDEPVLWRIEHHCTVNARHYP</sequence>
<gene>
    <name evidence="1" type="ORF">GS4_25_00390</name>
</gene>
<dbReference type="OrthoDB" id="4564819at2"/>
<keyword evidence="2" id="KW-1185">Reference proteome</keyword>
<protein>
    <recommendedName>
        <fullName evidence="3">DUF3263 domain-containing protein</fullName>
    </recommendedName>
</protein>
<dbReference type="AlphaFoldDB" id="M0QLN5"/>